<organism evidence="5 6">
    <name type="scientific">Pseudonocardia nematodicida</name>
    <dbReference type="NCBI Taxonomy" id="1206997"/>
    <lineage>
        <taxon>Bacteria</taxon>
        <taxon>Bacillati</taxon>
        <taxon>Actinomycetota</taxon>
        <taxon>Actinomycetes</taxon>
        <taxon>Pseudonocardiales</taxon>
        <taxon>Pseudonocardiaceae</taxon>
        <taxon>Pseudonocardia</taxon>
    </lineage>
</organism>
<keyword evidence="6" id="KW-1185">Reference proteome</keyword>
<feature type="domain" description="HpcH/HpaI aldolase/citrate lyase" evidence="4">
    <location>
        <begin position="15"/>
        <end position="237"/>
    </location>
</feature>
<dbReference type="SUPFAM" id="SSF51621">
    <property type="entry name" value="Phosphoenolpyruvate/pyruvate domain"/>
    <property type="match status" value="1"/>
</dbReference>
<dbReference type="InterPro" id="IPR011206">
    <property type="entry name" value="Citrate_lyase_beta/mcl1/mcl2"/>
</dbReference>
<dbReference type="PANTHER" id="PTHR32308">
    <property type="entry name" value="LYASE BETA SUBUNIT, PUTATIVE (AFU_ORTHOLOGUE AFUA_4G13030)-RELATED"/>
    <property type="match status" value="1"/>
</dbReference>
<evidence type="ECO:0000313" key="6">
    <source>
        <dbReference type="Proteomes" id="UP001494902"/>
    </source>
</evidence>
<dbReference type="PANTHER" id="PTHR32308:SF0">
    <property type="entry name" value="HPCH_HPAI ALDOLASE_CITRATE LYASE DOMAIN-CONTAINING PROTEIN"/>
    <property type="match status" value="1"/>
</dbReference>
<sequence>MSTIPERRARIGAARALLFAPANEARKVRRLPDFGADAVVLDLEDAVADSEAEAARAGVASALATPAYRDAAAVRCVRINSWSSGLGPVDLRGLPVALLDAVVVPKVETAAELVEIDRALAGAEREAGLEPGAVGLICLVETARGITGLPGICADLPARVARLVFGSGDFTAELGVTWRPMSPATVTARDLVVLHSRAAGLPPPFDGPYLDIHDADGLRRDCEDSLAHGLTGRVCVYPAQVAVAQGVYADDADLDHARRLVDAFEKALGEGSASIQFDGVFVDYPIYEQARRKVARAS</sequence>
<evidence type="ECO:0000313" key="5">
    <source>
        <dbReference type="EMBL" id="MEQ3553981.1"/>
    </source>
</evidence>
<comment type="caution">
    <text evidence="5">The sequence shown here is derived from an EMBL/GenBank/DDBJ whole genome shotgun (WGS) entry which is preliminary data.</text>
</comment>
<evidence type="ECO:0000256" key="1">
    <source>
        <dbReference type="ARBA" id="ARBA00001946"/>
    </source>
</evidence>
<dbReference type="InterPro" id="IPR015813">
    <property type="entry name" value="Pyrv/PenolPyrv_kinase-like_dom"/>
</dbReference>
<proteinExistence type="predicted"/>
<evidence type="ECO:0000259" key="4">
    <source>
        <dbReference type="Pfam" id="PF03328"/>
    </source>
</evidence>
<dbReference type="Gene3D" id="3.20.20.60">
    <property type="entry name" value="Phosphoenolpyruvate-binding domains"/>
    <property type="match status" value="1"/>
</dbReference>
<comment type="cofactor">
    <cofactor evidence="1">
        <name>Mg(2+)</name>
        <dbReference type="ChEBI" id="CHEBI:18420"/>
    </cofactor>
</comment>
<accession>A0ABV1KHP9</accession>
<dbReference type="GO" id="GO:0016829">
    <property type="term" value="F:lyase activity"/>
    <property type="evidence" value="ECO:0007669"/>
    <property type="project" value="UniProtKB-KW"/>
</dbReference>
<reference evidence="5 6" key="1">
    <citation type="submission" date="2024-03" db="EMBL/GenBank/DDBJ databases">
        <title>Draft genome sequence of Pseudonocardia nematodicida JCM 31783.</title>
        <authorList>
            <person name="Butdee W."/>
            <person name="Duangmal K."/>
        </authorList>
    </citation>
    <scope>NUCLEOTIDE SEQUENCE [LARGE SCALE GENOMIC DNA]</scope>
    <source>
        <strain evidence="5 6">JCM 31783</strain>
    </source>
</reference>
<protein>
    <submittedName>
        <fullName evidence="5">CoA ester lyase</fullName>
    </submittedName>
</protein>
<dbReference type="PIRSF" id="PIRSF015582">
    <property type="entry name" value="Cit_lyase_B"/>
    <property type="match status" value="1"/>
</dbReference>
<keyword evidence="2" id="KW-0479">Metal-binding</keyword>
<name>A0ABV1KHP9_9PSEU</name>
<dbReference type="EMBL" id="JBEDNQ010000012">
    <property type="protein sequence ID" value="MEQ3553981.1"/>
    <property type="molecule type" value="Genomic_DNA"/>
</dbReference>
<gene>
    <name evidence="5" type="ORF">WIS52_26205</name>
</gene>
<keyword evidence="5" id="KW-0456">Lyase</keyword>
<dbReference type="RefSeq" id="WP_349301046.1">
    <property type="nucleotide sequence ID" value="NZ_JBEDNQ010000012.1"/>
</dbReference>
<dbReference type="Pfam" id="PF03328">
    <property type="entry name" value="HpcH_HpaI"/>
    <property type="match status" value="1"/>
</dbReference>
<evidence type="ECO:0000256" key="3">
    <source>
        <dbReference type="ARBA" id="ARBA00022842"/>
    </source>
</evidence>
<evidence type="ECO:0000256" key="2">
    <source>
        <dbReference type="ARBA" id="ARBA00022723"/>
    </source>
</evidence>
<dbReference type="InterPro" id="IPR040442">
    <property type="entry name" value="Pyrv_kinase-like_dom_sf"/>
</dbReference>
<keyword evidence="3" id="KW-0460">Magnesium</keyword>
<dbReference type="InterPro" id="IPR005000">
    <property type="entry name" value="Aldolase/citrate-lyase_domain"/>
</dbReference>
<dbReference type="Proteomes" id="UP001494902">
    <property type="component" value="Unassembled WGS sequence"/>
</dbReference>